<dbReference type="SUPFAM" id="SSF52540">
    <property type="entry name" value="P-loop containing nucleoside triphosphate hydrolases"/>
    <property type="match status" value="1"/>
</dbReference>
<dbReference type="OrthoDB" id="1496333at2"/>
<dbReference type="Proteomes" id="UP000289411">
    <property type="component" value="Unassembled WGS sequence"/>
</dbReference>
<sequence length="476" mass="51814">MGDNDVPGEKAVSRKVEAALQAGAGTVKVVRFPDLPEGGDVSDFFDQGGQDDDLLDRAERINPTTWRAPADDDKQPETGSGEAFNDPRANASAPPPYSITARPFVWRDPSTFPRRQWLYGKHLVRKFLSCTVAPGGVGKSSLQLVEAIAMATGRPLLGTQVAEPLTVWIINLEDPLEELERRVLAVLLHFNIHPDELNGRLFLNSGRDTKVVIASTTKAGTMVAQPVVDALKAEIRAKGADVIVIDPLVKAHQVPENDNGAVDMVCTAFAEIADECDCAFDLIHHVRKTNGAEVTVEDGRGAVSLLAACRSARALNRMSKDEAERAGVSEARLYFRAENGKGNLAPPEKAEWFNLRSVPLGNGTPGIPFDDGDQVAVATSWTWPDALEGVKVADLRKVQLEISRGEWRENIQTRSRWVGHAVAAAMGLDAERPTDRSKIKGLLSVWIKTGALKLVDKPDAKREIRTFVEVGEWATD</sequence>
<accession>A0A4Q2R6V2</accession>
<comment type="caution">
    <text evidence="2">The sequence shown here is derived from an EMBL/GenBank/DDBJ whole genome shotgun (WGS) entry which is preliminary data.</text>
</comment>
<gene>
    <name evidence="2" type="ORF">D3272_26175</name>
</gene>
<organism evidence="2 3">
    <name type="scientific">Lichenibacterium ramalinae</name>
    <dbReference type="NCBI Taxonomy" id="2316527"/>
    <lineage>
        <taxon>Bacteria</taxon>
        <taxon>Pseudomonadati</taxon>
        <taxon>Pseudomonadota</taxon>
        <taxon>Alphaproteobacteria</taxon>
        <taxon>Hyphomicrobiales</taxon>
        <taxon>Lichenihabitantaceae</taxon>
        <taxon>Lichenibacterium</taxon>
    </lineage>
</organism>
<evidence type="ECO:0000313" key="3">
    <source>
        <dbReference type="Proteomes" id="UP000289411"/>
    </source>
</evidence>
<feature type="region of interest" description="Disordered" evidence="1">
    <location>
        <begin position="59"/>
        <end position="94"/>
    </location>
</feature>
<dbReference type="Gene3D" id="3.40.50.300">
    <property type="entry name" value="P-loop containing nucleotide triphosphate hydrolases"/>
    <property type="match status" value="1"/>
</dbReference>
<reference evidence="2 3" key="2">
    <citation type="submission" date="2019-02" db="EMBL/GenBank/DDBJ databases">
        <title>'Lichenibacterium ramalinii' gen. nov. sp. nov., 'Lichenibacterium minor' gen. nov. sp. nov.</title>
        <authorList>
            <person name="Pankratov T."/>
        </authorList>
    </citation>
    <scope>NUCLEOTIDE SEQUENCE [LARGE SCALE GENOMIC DNA]</scope>
    <source>
        <strain evidence="2 3">RmlP001</strain>
    </source>
</reference>
<proteinExistence type="predicted"/>
<name>A0A4Q2R6V2_9HYPH</name>
<evidence type="ECO:0000313" key="2">
    <source>
        <dbReference type="EMBL" id="RYB01433.1"/>
    </source>
</evidence>
<dbReference type="EMBL" id="QYBC01000041">
    <property type="protein sequence ID" value="RYB01433.1"/>
    <property type="molecule type" value="Genomic_DNA"/>
</dbReference>
<dbReference type="AlphaFoldDB" id="A0A4Q2R6V2"/>
<protein>
    <submittedName>
        <fullName evidence="2">Recombinase RecA</fullName>
    </submittedName>
</protein>
<dbReference type="Pfam" id="PF13481">
    <property type="entry name" value="AAA_25"/>
    <property type="match status" value="1"/>
</dbReference>
<evidence type="ECO:0000256" key="1">
    <source>
        <dbReference type="SAM" id="MobiDB-lite"/>
    </source>
</evidence>
<keyword evidence="3" id="KW-1185">Reference proteome</keyword>
<reference evidence="2 3" key="1">
    <citation type="submission" date="2018-09" db="EMBL/GenBank/DDBJ databases">
        <authorList>
            <person name="Grouzdev D.S."/>
            <person name="Krutkina M.S."/>
        </authorList>
    </citation>
    <scope>NUCLEOTIDE SEQUENCE [LARGE SCALE GENOMIC DNA]</scope>
    <source>
        <strain evidence="2 3">RmlP001</strain>
    </source>
</reference>
<dbReference type="InterPro" id="IPR027417">
    <property type="entry name" value="P-loop_NTPase"/>
</dbReference>